<proteinExistence type="predicted"/>
<gene>
    <name evidence="1" type="ORF">MUN89_00925</name>
</gene>
<evidence type="ECO:0000313" key="2">
    <source>
        <dbReference type="Proteomes" id="UP000831787"/>
    </source>
</evidence>
<protein>
    <submittedName>
        <fullName evidence="1">Uncharacterized protein</fullName>
    </submittedName>
</protein>
<dbReference type="EMBL" id="CP095073">
    <property type="protein sequence ID" value="UOQ44575.1"/>
    <property type="molecule type" value="Genomic_DNA"/>
</dbReference>
<reference evidence="1 2" key="1">
    <citation type="submission" date="2022-04" db="EMBL/GenBank/DDBJ databases">
        <title>Halobacillus sp. isolated from saltern.</title>
        <authorList>
            <person name="Won M."/>
            <person name="Lee C.-M."/>
            <person name="Woen H.-Y."/>
            <person name="Kwon S.-W."/>
        </authorList>
    </citation>
    <scope>NUCLEOTIDE SEQUENCE [LARGE SCALE GENOMIC DNA]</scope>
    <source>
        <strain evidence="1 2">SSBR10-3</strain>
    </source>
</reference>
<keyword evidence="2" id="KW-1185">Reference proteome</keyword>
<sequence length="72" mass="8210">MVSVDSTNEDGIWNSDTEIKIDKYGYVIKNGVKTKEFWDGKILSELSPKRMKVRNISGDELVVKIDSKKTTM</sequence>
<accession>A0ABY4EJB5</accession>
<name>A0ABY4EJB5_9BACI</name>
<dbReference type="Proteomes" id="UP000831787">
    <property type="component" value="Chromosome"/>
</dbReference>
<evidence type="ECO:0000313" key="1">
    <source>
        <dbReference type="EMBL" id="UOQ44575.1"/>
    </source>
</evidence>
<dbReference type="RefSeq" id="WP_244710651.1">
    <property type="nucleotide sequence ID" value="NZ_CP095073.1"/>
</dbReference>
<organism evidence="1 2">
    <name type="scientific">Halobacillus salinarum</name>
    <dbReference type="NCBI Taxonomy" id="2932257"/>
    <lineage>
        <taxon>Bacteria</taxon>
        <taxon>Bacillati</taxon>
        <taxon>Bacillota</taxon>
        <taxon>Bacilli</taxon>
        <taxon>Bacillales</taxon>
        <taxon>Bacillaceae</taxon>
        <taxon>Halobacillus</taxon>
    </lineage>
</organism>